<dbReference type="EMBL" id="CAJVRL010000047">
    <property type="protein sequence ID" value="CAG8952769.1"/>
    <property type="molecule type" value="Genomic_DNA"/>
</dbReference>
<protein>
    <submittedName>
        <fullName evidence="1">Uncharacterized protein</fullName>
    </submittedName>
</protein>
<keyword evidence="2" id="KW-1185">Reference proteome</keyword>
<evidence type="ECO:0000313" key="2">
    <source>
        <dbReference type="Proteomes" id="UP000696280"/>
    </source>
</evidence>
<dbReference type="AlphaFoldDB" id="A0A9N9KRV9"/>
<gene>
    <name evidence="1" type="ORF">HYFRA_00009013</name>
</gene>
<dbReference type="Proteomes" id="UP000696280">
    <property type="component" value="Unassembled WGS sequence"/>
</dbReference>
<accession>A0A9N9KRV9</accession>
<reference evidence="1" key="1">
    <citation type="submission" date="2021-07" db="EMBL/GenBank/DDBJ databases">
        <authorList>
            <person name="Durling M."/>
        </authorList>
    </citation>
    <scope>NUCLEOTIDE SEQUENCE</scope>
</reference>
<proteinExistence type="predicted"/>
<organism evidence="1 2">
    <name type="scientific">Hymenoscyphus fraxineus</name>
    <dbReference type="NCBI Taxonomy" id="746836"/>
    <lineage>
        <taxon>Eukaryota</taxon>
        <taxon>Fungi</taxon>
        <taxon>Dikarya</taxon>
        <taxon>Ascomycota</taxon>
        <taxon>Pezizomycotina</taxon>
        <taxon>Leotiomycetes</taxon>
        <taxon>Helotiales</taxon>
        <taxon>Helotiaceae</taxon>
        <taxon>Hymenoscyphus</taxon>
    </lineage>
</organism>
<sequence>MTSSTSSGLVNVADRFADLPTAAGNFAQAYAREVRIESSKPWDFVLGCQAKANLLATWKELRSTNQDDPELQKWVKKLQPSWPVGRTLVAVVRRGE</sequence>
<name>A0A9N9KRV9_9HELO</name>
<comment type="caution">
    <text evidence="1">The sequence shown here is derived from an EMBL/GenBank/DDBJ whole genome shotgun (WGS) entry which is preliminary data.</text>
</comment>
<evidence type="ECO:0000313" key="1">
    <source>
        <dbReference type="EMBL" id="CAG8952769.1"/>
    </source>
</evidence>